<feature type="transmembrane region" description="Helical" evidence="1">
    <location>
        <begin position="131"/>
        <end position="149"/>
    </location>
</feature>
<dbReference type="Proteomes" id="UP000586827">
    <property type="component" value="Unassembled WGS sequence"/>
</dbReference>
<protein>
    <submittedName>
        <fullName evidence="2">Uncharacterized protein</fullName>
    </submittedName>
</protein>
<feature type="transmembrane region" description="Helical" evidence="1">
    <location>
        <begin position="73"/>
        <end position="100"/>
    </location>
</feature>
<keyword evidence="1" id="KW-0812">Transmembrane</keyword>
<feature type="transmembrane region" description="Helical" evidence="1">
    <location>
        <begin position="32"/>
        <end position="61"/>
    </location>
</feature>
<keyword evidence="1" id="KW-1133">Transmembrane helix</keyword>
<evidence type="ECO:0000256" key="1">
    <source>
        <dbReference type="SAM" id="Phobius"/>
    </source>
</evidence>
<dbReference type="AlphaFoldDB" id="A0A849C604"/>
<evidence type="ECO:0000313" key="2">
    <source>
        <dbReference type="EMBL" id="NNH74062.1"/>
    </source>
</evidence>
<keyword evidence="1" id="KW-0472">Membrane</keyword>
<reference evidence="2 3" key="1">
    <citation type="submission" date="2020-05" db="EMBL/GenBank/DDBJ databases">
        <title>MicrobeNet Type strains.</title>
        <authorList>
            <person name="Nicholson A.C."/>
        </authorList>
    </citation>
    <scope>NUCLEOTIDE SEQUENCE [LARGE SCALE GENOMIC DNA]</scope>
    <source>
        <strain evidence="2 3">JCM 3224</strain>
    </source>
</reference>
<proteinExistence type="predicted"/>
<feature type="transmembrane region" description="Helical" evidence="1">
    <location>
        <begin position="107"/>
        <end position="125"/>
    </location>
</feature>
<evidence type="ECO:0000313" key="3">
    <source>
        <dbReference type="Proteomes" id="UP000586827"/>
    </source>
</evidence>
<name>A0A849C604_9NOCA</name>
<dbReference type="RefSeq" id="WP_067516709.1">
    <property type="nucleotide sequence ID" value="NZ_JABELX010000012.1"/>
</dbReference>
<organism evidence="2 3">
    <name type="scientific">Nocardia uniformis</name>
    <dbReference type="NCBI Taxonomy" id="53432"/>
    <lineage>
        <taxon>Bacteria</taxon>
        <taxon>Bacillati</taxon>
        <taxon>Actinomycetota</taxon>
        <taxon>Actinomycetes</taxon>
        <taxon>Mycobacteriales</taxon>
        <taxon>Nocardiaceae</taxon>
        <taxon>Nocardia</taxon>
    </lineage>
</organism>
<comment type="caution">
    <text evidence="2">The sequence shown here is derived from an EMBL/GenBank/DDBJ whole genome shotgun (WGS) entry which is preliminary data.</text>
</comment>
<keyword evidence="3" id="KW-1185">Reference proteome</keyword>
<gene>
    <name evidence="2" type="ORF">HLB23_30120</name>
</gene>
<accession>A0A849C604</accession>
<sequence>MYPSSPYSYGSPAFPTPALINTRPPKANPCTAVTAGALAVLGCFGHGFLAIFAGSVILAGGAQDDGTDPDGSAVVAALVIAPLSLCIAVGLIVGAVLLFSRVAAGRYAIIAVSVLALLPWLAVLVLGNPVIGGFGLLFPLATLGTAAWRTTGRWIREERVPYTV</sequence>
<dbReference type="EMBL" id="JABELX010000012">
    <property type="protein sequence ID" value="NNH74062.1"/>
    <property type="molecule type" value="Genomic_DNA"/>
</dbReference>